<dbReference type="EMBL" id="JARQWQ010000030">
    <property type="protein sequence ID" value="KAK2561999.1"/>
    <property type="molecule type" value="Genomic_DNA"/>
</dbReference>
<organism evidence="1 2">
    <name type="scientific">Acropora cervicornis</name>
    <name type="common">Staghorn coral</name>
    <dbReference type="NCBI Taxonomy" id="6130"/>
    <lineage>
        <taxon>Eukaryota</taxon>
        <taxon>Metazoa</taxon>
        <taxon>Cnidaria</taxon>
        <taxon>Anthozoa</taxon>
        <taxon>Hexacorallia</taxon>
        <taxon>Scleractinia</taxon>
        <taxon>Astrocoeniina</taxon>
        <taxon>Acroporidae</taxon>
        <taxon>Acropora</taxon>
    </lineage>
</organism>
<name>A0AAD9QIW7_ACRCE</name>
<keyword evidence="2" id="KW-1185">Reference proteome</keyword>
<dbReference type="AlphaFoldDB" id="A0AAD9QIW7"/>
<proteinExistence type="predicted"/>
<sequence>MFLSPVDAVIEIITKRLGIILLLYLKYRFHPPNGMTMFFLRRLFPSAEASALGLHWDLTWIRLNLLISLIALLYSA</sequence>
<evidence type="ECO:0000313" key="2">
    <source>
        <dbReference type="Proteomes" id="UP001249851"/>
    </source>
</evidence>
<reference evidence="1" key="2">
    <citation type="journal article" date="2023" name="Science">
        <title>Genomic signatures of disease resistance in endangered staghorn corals.</title>
        <authorList>
            <person name="Vollmer S.V."/>
            <person name="Selwyn J.D."/>
            <person name="Despard B.A."/>
            <person name="Roesel C.L."/>
        </authorList>
    </citation>
    <scope>NUCLEOTIDE SEQUENCE</scope>
    <source>
        <strain evidence="1">K2</strain>
    </source>
</reference>
<reference evidence="1" key="1">
    <citation type="journal article" date="2023" name="G3 (Bethesda)">
        <title>Whole genome assembly and annotation of the endangered Caribbean coral Acropora cervicornis.</title>
        <authorList>
            <person name="Selwyn J.D."/>
            <person name="Vollmer S.V."/>
        </authorList>
    </citation>
    <scope>NUCLEOTIDE SEQUENCE</scope>
    <source>
        <strain evidence="1">K2</strain>
    </source>
</reference>
<comment type="caution">
    <text evidence="1">The sequence shown here is derived from an EMBL/GenBank/DDBJ whole genome shotgun (WGS) entry which is preliminary data.</text>
</comment>
<dbReference type="Proteomes" id="UP001249851">
    <property type="component" value="Unassembled WGS sequence"/>
</dbReference>
<accession>A0AAD9QIW7</accession>
<gene>
    <name evidence="1" type="ORF">P5673_014737</name>
</gene>
<protein>
    <submittedName>
        <fullName evidence="1">Uncharacterized protein</fullName>
    </submittedName>
</protein>
<evidence type="ECO:0000313" key="1">
    <source>
        <dbReference type="EMBL" id="KAK2561999.1"/>
    </source>
</evidence>